<dbReference type="InterPro" id="IPR017853">
    <property type="entry name" value="GH"/>
</dbReference>
<dbReference type="GO" id="GO:0030203">
    <property type="term" value="P:glycosaminoglycan metabolic process"/>
    <property type="evidence" value="ECO:0007669"/>
    <property type="project" value="TreeGrafter"/>
</dbReference>
<dbReference type="OrthoDB" id="428480at2759"/>
<evidence type="ECO:0000256" key="1">
    <source>
        <dbReference type="ARBA" id="ARBA00001231"/>
    </source>
</evidence>
<name>A0A8H7R131_9FUNG</name>
<dbReference type="EMBL" id="JAEPRD010000061">
    <property type="protein sequence ID" value="KAG2202421.1"/>
    <property type="molecule type" value="Genomic_DNA"/>
</dbReference>
<evidence type="ECO:0000313" key="11">
    <source>
        <dbReference type="EMBL" id="KAG2202421.1"/>
    </source>
</evidence>
<feature type="domain" description="Beta-hexosaminidase eukaryotic type N-terminal" evidence="10">
    <location>
        <begin position="7"/>
        <end position="96"/>
    </location>
</feature>
<dbReference type="PANTHER" id="PTHR22600:SF26">
    <property type="entry name" value="BETA-N-ACETYLHEXOSAMINIDASE"/>
    <property type="match status" value="1"/>
</dbReference>
<protein>
    <recommendedName>
        <fullName evidence="7">Beta-hexosaminidase</fullName>
        <ecNumber evidence="7">3.2.1.52</ecNumber>
    </recommendedName>
</protein>
<dbReference type="Pfam" id="PF00728">
    <property type="entry name" value="Glyco_hydro_20"/>
    <property type="match status" value="1"/>
</dbReference>
<dbReference type="Gene3D" id="3.30.379.10">
    <property type="entry name" value="Chitobiase/beta-hexosaminidase domain 2-like"/>
    <property type="match status" value="1"/>
</dbReference>
<evidence type="ECO:0000256" key="7">
    <source>
        <dbReference type="PIRNR" id="PIRNR001093"/>
    </source>
</evidence>
<evidence type="ECO:0000256" key="5">
    <source>
        <dbReference type="ARBA" id="ARBA00023180"/>
    </source>
</evidence>
<comment type="catalytic activity">
    <reaction evidence="1 7">
        <text>Hydrolysis of terminal non-reducing N-acetyl-D-hexosamine residues in N-acetyl-beta-D-hexosaminides.</text>
        <dbReference type="EC" id="3.2.1.52"/>
    </reaction>
</comment>
<dbReference type="PIRSF" id="PIRSF001093">
    <property type="entry name" value="B-hxosamndse_ab_euk"/>
    <property type="match status" value="1"/>
</dbReference>
<dbReference type="InterPro" id="IPR015883">
    <property type="entry name" value="Glyco_hydro_20_cat"/>
</dbReference>
<evidence type="ECO:0000313" key="12">
    <source>
        <dbReference type="Proteomes" id="UP000603453"/>
    </source>
</evidence>
<dbReference type="InterPro" id="IPR029018">
    <property type="entry name" value="Hex-like_dom2"/>
</dbReference>
<evidence type="ECO:0000256" key="4">
    <source>
        <dbReference type="ARBA" id="ARBA00022801"/>
    </source>
</evidence>
<reference evidence="11" key="1">
    <citation type="submission" date="2020-12" db="EMBL/GenBank/DDBJ databases">
        <title>Metabolic potential, ecology and presence of endohyphal bacteria is reflected in genomic diversity of Mucoromycotina.</title>
        <authorList>
            <person name="Muszewska A."/>
            <person name="Okrasinska A."/>
            <person name="Steczkiewicz K."/>
            <person name="Drgas O."/>
            <person name="Orlowska M."/>
            <person name="Perlinska-Lenart U."/>
            <person name="Aleksandrzak-Piekarczyk T."/>
            <person name="Szatraj K."/>
            <person name="Zielenkiewicz U."/>
            <person name="Pilsyk S."/>
            <person name="Malc E."/>
            <person name="Mieczkowski P."/>
            <person name="Kruszewska J.S."/>
            <person name="Biernat P."/>
            <person name="Pawlowska J."/>
        </authorList>
    </citation>
    <scope>NUCLEOTIDE SEQUENCE</scope>
    <source>
        <strain evidence="11">WA0000017839</strain>
    </source>
</reference>
<organism evidence="11 12">
    <name type="scientific">Mucor saturninus</name>
    <dbReference type="NCBI Taxonomy" id="64648"/>
    <lineage>
        <taxon>Eukaryota</taxon>
        <taxon>Fungi</taxon>
        <taxon>Fungi incertae sedis</taxon>
        <taxon>Mucoromycota</taxon>
        <taxon>Mucoromycotina</taxon>
        <taxon>Mucoromycetes</taxon>
        <taxon>Mucorales</taxon>
        <taxon>Mucorineae</taxon>
        <taxon>Mucoraceae</taxon>
        <taxon>Mucor</taxon>
    </lineage>
</organism>
<dbReference type="Proteomes" id="UP000603453">
    <property type="component" value="Unassembled WGS sequence"/>
</dbReference>
<keyword evidence="6 7" id="KW-0326">Glycosidase</keyword>
<feature type="active site" description="Proton donor" evidence="8">
    <location>
        <position position="279"/>
    </location>
</feature>
<dbReference type="InterPro" id="IPR029019">
    <property type="entry name" value="HEX_eukaryotic_N"/>
</dbReference>
<dbReference type="PRINTS" id="PR00738">
    <property type="entry name" value="GLHYDRLASE20"/>
</dbReference>
<evidence type="ECO:0000256" key="3">
    <source>
        <dbReference type="ARBA" id="ARBA00022729"/>
    </source>
</evidence>
<keyword evidence="12" id="KW-1185">Reference proteome</keyword>
<comment type="similarity">
    <text evidence="2 7">Belongs to the glycosyl hydrolase 20 family.</text>
</comment>
<evidence type="ECO:0000259" key="10">
    <source>
        <dbReference type="Pfam" id="PF14845"/>
    </source>
</evidence>
<sequence length="523" mass="59085">MRGIQNPHLQFAATRYLALIQQERWVPVQKSTNATVQATLQEISGVQFQVTNNTVSLGMHVDESYQLLVSPSSVFIRIQANTWVGGLRALETLSQLVTRGVSNATTTLVIHTANITDAPRYGHRGILLDTARNFYPVESILHLLEALSYNKMNVFHWHATDSQSWPMYMNSLPELSQKGAYSTQEVYQPKDVEKVLGFAEARGIRVILELDMPAHTASIAASHPELLLCADEFWSDYAAEPPAGQLNPIKGDTFRLVETVLKEATSRFPDGLYHAGGDEINTACWELSDEFRAYTMKFNMTSKEVWFQWTKHVLDYIKRDLKKRPILWEDSIKDGAQGYSNSTIVQTWLLPPSKYTALGYDVIVSNYDYFYLDCGHGGWVGNDNRYISAAQTETADDVFNYGGIGGSWCAPFKTWQRIYSYDMMLDIANDTHKGSILGGEVAMWSEQTGPTVMDGRIWPRSAAAAEIYWSGSYDEEGERRTVERVSERFYDWVYRLQARGIDAEPVQPKYCAQHPGACNLSHT</sequence>
<accession>A0A8H7R131</accession>
<dbReference type="SUPFAM" id="SSF51445">
    <property type="entry name" value="(Trans)glycosidases"/>
    <property type="match status" value="1"/>
</dbReference>
<dbReference type="GO" id="GO:0005975">
    <property type="term" value="P:carbohydrate metabolic process"/>
    <property type="evidence" value="ECO:0007669"/>
    <property type="project" value="InterPro"/>
</dbReference>
<dbReference type="GO" id="GO:0004563">
    <property type="term" value="F:beta-N-acetylhexosaminidase activity"/>
    <property type="evidence" value="ECO:0007669"/>
    <property type="project" value="UniProtKB-EC"/>
</dbReference>
<dbReference type="Pfam" id="PF14845">
    <property type="entry name" value="Glycohydro_20b2"/>
    <property type="match status" value="1"/>
</dbReference>
<comment type="caution">
    <text evidence="11">The sequence shown here is derived from an EMBL/GenBank/DDBJ whole genome shotgun (WGS) entry which is preliminary data.</text>
</comment>
<proteinExistence type="inferred from homology"/>
<keyword evidence="4 7" id="KW-0378">Hydrolase</keyword>
<keyword evidence="3" id="KW-0732">Signal</keyword>
<evidence type="ECO:0000259" key="9">
    <source>
        <dbReference type="Pfam" id="PF00728"/>
    </source>
</evidence>
<feature type="domain" description="Glycoside hydrolase family 20 catalytic" evidence="9">
    <location>
        <begin position="121"/>
        <end position="471"/>
    </location>
</feature>
<dbReference type="FunFam" id="3.20.20.80:FF:000063">
    <property type="entry name" value="Beta-hexosaminidase"/>
    <property type="match status" value="1"/>
</dbReference>
<dbReference type="PANTHER" id="PTHR22600">
    <property type="entry name" value="BETA-HEXOSAMINIDASE"/>
    <property type="match status" value="1"/>
</dbReference>
<dbReference type="Gene3D" id="3.20.20.80">
    <property type="entry name" value="Glycosidases"/>
    <property type="match status" value="1"/>
</dbReference>
<dbReference type="GO" id="GO:0016020">
    <property type="term" value="C:membrane"/>
    <property type="evidence" value="ECO:0007669"/>
    <property type="project" value="TreeGrafter"/>
</dbReference>
<evidence type="ECO:0000256" key="8">
    <source>
        <dbReference type="PIRSR" id="PIRSR001093-1"/>
    </source>
</evidence>
<evidence type="ECO:0000256" key="6">
    <source>
        <dbReference type="ARBA" id="ARBA00023295"/>
    </source>
</evidence>
<gene>
    <name evidence="11" type="ORF">INT47_008892</name>
</gene>
<evidence type="ECO:0000256" key="2">
    <source>
        <dbReference type="ARBA" id="ARBA00006285"/>
    </source>
</evidence>
<dbReference type="SUPFAM" id="SSF55545">
    <property type="entry name" value="beta-N-acetylhexosaminidase-like domain"/>
    <property type="match status" value="1"/>
</dbReference>
<keyword evidence="5" id="KW-0325">Glycoprotein</keyword>
<dbReference type="AlphaFoldDB" id="A0A8H7R131"/>
<dbReference type="InterPro" id="IPR025705">
    <property type="entry name" value="Beta_hexosaminidase_sua/sub"/>
</dbReference>
<dbReference type="EC" id="3.2.1.52" evidence="7"/>